<reference evidence="1 2" key="1">
    <citation type="submission" date="2022-05" db="EMBL/GenBank/DDBJ databases">
        <authorList>
            <consortium name="Genoscope - CEA"/>
            <person name="William W."/>
        </authorList>
    </citation>
    <scope>NUCLEOTIDE SEQUENCE [LARGE SCALE GENOMIC DNA]</scope>
</reference>
<name>A0ABN8S0T4_9CNID</name>
<organism evidence="1 2">
    <name type="scientific">Porites lobata</name>
    <dbReference type="NCBI Taxonomy" id="104759"/>
    <lineage>
        <taxon>Eukaryota</taxon>
        <taxon>Metazoa</taxon>
        <taxon>Cnidaria</taxon>
        <taxon>Anthozoa</taxon>
        <taxon>Hexacorallia</taxon>
        <taxon>Scleractinia</taxon>
        <taxon>Fungiina</taxon>
        <taxon>Poritidae</taxon>
        <taxon>Porites</taxon>
    </lineage>
</organism>
<protein>
    <submittedName>
        <fullName evidence="1">Uncharacterized protein</fullName>
    </submittedName>
</protein>
<evidence type="ECO:0000313" key="2">
    <source>
        <dbReference type="Proteomes" id="UP001159405"/>
    </source>
</evidence>
<dbReference type="PANTHER" id="PTHR36981">
    <property type="entry name" value="ZGC:195170"/>
    <property type="match status" value="1"/>
</dbReference>
<accession>A0ABN8S0T4</accession>
<dbReference type="Proteomes" id="UP001159405">
    <property type="component" value="Unassembled WGS sequence"/>
</dbReference>
<keyword evidence="2" id="KW-1185">Reference proteome</keyword>
<evidence type="ECO:0000313" key="1">
    <source>
        <dbReference type="EMBL" id="CAH3184660.1"/>
    </source>
</evidence>
<proteinExistence type="predicted"/>
<gene>
    <name evidence="1" type="ORF">PLOB_00030685</name>
</gene>
<dbReference type="EMBL" id="CALNXK010000395">
    <property type="protein sequence ID" value="CAH3184660.1"/>
    <property type="molecule type" value="Genomic_DNA"/>
</dbReference>
<sequence length="246" mass="28056">MSSPSDSSSCTSESDLESFTVDEVIGELSEFAPNDDSCEPLAAEEEAADYNERVHREEEEEQQFQQRYSGEVPANEWYGIMMECRFIFLFSNFKIPVVKSCSCSNCCVSLVTKAQECICCEEIDRCEEVMEEAIGDRTVCRTLHPGFESVCLNRHVLQVAALGLKTRAGKSYTTVRGQNNKSDDDDLISLTIFLRSVAYRQFTRLLWSYIGSSRRYPLPCCAYNKIRKQFPSQNGHYHGFEDEENE</sequence>
<dbReference type="PANTHER" id="PTHR36981:SF1">
    <property type="entry name" value="P2X PURINORECEPTOR 7 INTRACELLULAR DOMAIN-CONTAINING PROTEIN"/>
    <property type="match status" value="1"/>
</dbReference>
<comment type="caution">
    <text evidence="1">The sequence shown here is derived from an EMBL/GenBank/DDBJ whole genome shotgun (WGS) entry which is preliminary data.</text>
</comment>